<dbReference type="InterPro" id="IPR036280">
    <property type="entry name" value="Multihaem_cyt_sf"/>
</dbReference>
<keyword evidence="1" id="KW-0732">Signal</keyword>
<keyword evidence="2" id="KW-0472">Membrane</keyword>
<evidence type="ECO:0000256" key="1">
    <source>
        <dbReference type="ARBA" id="ARBA00022729"/>
    </source>
</evidence>
<protein>
    <submittedName>
        <fullName evidence="3">Cytochrome c</fullName>
    </submittedName>
</protein>
<dbReference type="InterPro" id="IPR051829">
    <property type="entry name" value="Multiheme_Cytochr_ET"/>
</dbReference>
<sequence>MDCLVCHEQTGTYKKFPSGAGHPASTPKQFGKQTFYPPDWNKVAQSVARPSRNNCGVCHFYGGGGDGVKHGDLDSSLIKPNKKLDVHMGLDGQNFTCTRCHSTRLHNIAGRVYSTPAATHRKSLLEDDLSAKIMCESCHSATPHKQGTKPNDHTDKVACQACHIPTFARVNPTKMVWDWTTAGQKKDGKPYTVKGPYGKNVYDTKKGTFVWEKNVVPEYHWYNGAMHIVSAEETIDPSGTVRLTWPVGDRNMDNARIFPFKVHQGKTPYDKINNTLVIPKLFGAKGTGAYWQEYDWQKAITAGMAYTGLPFSGEYGFLDSVYAFPISHMVAPKTDSVPCGECHARKGRLANLTGFYMPGRDRITALDMGGWTLVVASIMGVIIHALARMFSFRLRNKED</sequence>
<dbReference type="Pfam" id="PF11783">
    <property type="entry name" value="Cytochrome_cB"/>
    <property type="match status" value="1"/>
</dbReference>
<keyword evidence="2" id="KW-0812">Transmembrane</keyword>
<reference evidence="4" key="1">
    <citation type="submission" date="2016-06" db="EMBL/GenBank/DDBJ databases">
        <title>Draft genome sequence of Desulfoplanes formicivorans strain Pf12B.</title>
        <authorList>
            <person name="Watanabe M."/>
            <person name="Kojima H."/>
            <person name="Fukui M."/>
        </authorList>
    </citation>
    <scope>NUCLEOTIDE SEQUENCE [LARGE SCALE GENOMIC DNA]</scope>
    <source>
        <strain evidence="4">Pf12B</strain>
    </source>
</reference>
<accession>A0A194AJL8</accession>
<dbReference type="STRING" id="1592317.DPF_1973"/>
<gene>
    <name evidence="3" type="ORF">DPF_1973</name>
</gene>
<evidence type="ECO:0000256" key="2">
    <source>
        <dbReference type="SAM" id="Phobius"/>
    </source>
</evidence>
<organism evidence="3 4">
    <name type="scientific">Desulfoplanes formicivorans</name>
    <dbReference type="NCBI Taxonomy" id="1592317"/>
    <lineage>
        <taxon>Bacteria</taxon>
        <taxon>Pseudomonadati</taxon>
        <taxon>Thermodesulfobacteriota</taxon>
        <taxon>Desulfovibrionia</taxon>
        <taxon>Desulfovibrionales</taxon>
        <taxon>Desulfoplanaceae</taxon>
        <taxon>Desulfoplanes</taxon>
    </lineage>
</organism>
<dbReference type="InterPro" id="IPR024673">
    <property type="entry name" value="Octahem_Cyt_c"/>
</dbReference>
<dbReference type="PANTHER" id="PTHR35038:SF5">
    <property type="entry name" value="CYTOCHROME C-TYPE PROTEIN NRFB"/>
    <property type="match status" value="1"/>
</dbReference>
<proteinExistence type="predicted"/>
<keyword evidence="4" id="KW-1185">Reference proteome</keyword>
<dbReference type="GO" id="GO:0016491">
    <property type="term" value="F:oxidoreductase activity"/>
    <property type="evidence" value="ECO:0007669"/>
    <property type="project" value="TreeGrafter"/>
</dbReference>
<dbReference type="PANTHER" id="PTHR35038">
    <property type="entry name" value="DISSIMILATORY SULFITE REDUCTASE SIRA"/>
    <property type="match status" value="1"/>
</dbReference>
<dbReference type="Proteomes" id="UP000095200">
    <property type="component" value="Unassembled WGS sequence"/>
</dbReference>
<dbReference type="NCBIfam" id="TIGR04315">
    <property type="entry name" value="octaheme_Shew"/>
    <property type="match status" value="1"/>
</dbReference>
<evidence type="ECO:0000313" key="3">
    <source>
        <dbReference type="EMBL" id="GAU09251.1"/>
    </source>
</evidence>
<dbReference type="PIRSF" id="PIRSF039014">
    <property type="entry name" value="OTR_cyc"/>
    <property type="match status" value="1"/>
</dbReference>
<feature type="transmembrane region" description="Helical" evidence="2">
    <location>
        <begin position="368"/>
        <end position="387"/>
    </location>
</feature>
<evidence type="ECO:0000313" key="4">
    <source>
        <dbReference type="Proteomes" id="UP000095200"/>
    </source>
</evidence>
<comment type="caution">
    <text evidence="3">The sequence shown here is derived from an EMBL/GenBank/DDBJ whole genome shotgun (WGS) entry which is preliminary data.</text>
</comment>
<dbReference type="AlphaFoldDB" id="A0A194AJL8"/>
<dbReference type="EMBL" id="BDFE01000017">
    <property type="protein sequence ID" value="GAU09251.1"/>
    <property type="molecule type" value="Genomic_DNA"/>
</dbReference>
<name>A0A194AJL8_9BACT</name>
<dbReference type="SUPFAM" id="SSF48695">
    <property type="entry name" value="Multiheme cytochromes"/>
    <property type="match status" value="1"/>
</dbReference>
<keyword evidence="2" id="KW-1133">Transmembrane helix</keyword>